<feature type="transmembrane region" description="Helical" evidence="1">
    <location>
        <begin position="7"/>
        <end position="29"/>
    </location>
</feature>
<keyword evidence="1" id="KW-0812">Transmembrane</keyword>
<dbReference type="RefSeq" id="WP_204632628.1">
    <property type="nucleotide sequence ID" value="NZ_BSOC01000002.1"/>
</dbReference>
<accession>A0ABS2KIV2</accession>
<sequence length="88" mass="9305">MKRQKGEIAFVVIGVIVILGLAFFAWSTFKHTYAGNQPECVQQIVSSTSAAPSIPPACHEKGTELVANEANQLGQKAKPAPASTSAHK</sequence>
<gene>
    <name evidence="2" type="ORF">ISS99_16320</name>
</gene>
<evidence type="ECO:0000256" key="1">
    <source>
        <dbReference type="SAM" id="Phobius"/>
    </source>
</evidence>
<protein>
    <submittedName>
        <fullName evidence="2">Uncharacterized protein</fullName>
    </submittedName>
</protein>
<evidence type="ECO:0000313" key="3">
    <source>
        <dbReference type="Proteomes" id="UP001430193"/>
    </source>
</evidence>
<dbReference type="Proteomes" id="UP001430193">
    <property type="component" value="Unassembled WGS sequence"/>
</dbReference>
<keyword evidence="1" id="KW-1133">Transmembrane helix</keyword>
<reference evidence="2" key="1">
    <citation type="submission" date="2020-10" db="EMBL/GenBank/DDBJ databases">
        <title>Phylogeny of dyella-like bacteria.</title>
        <authorList>
            <person name="Fu J."/>
        </authorList>
    </citation>
    <scope>NUCLEOTIDE SEQUENCE</scope>
    <source>
        <strain evidence="2">DHON07</strain>
    </source>
</reference>
<keyword evidence="3" id="KW-1185">Reference proteome</keyword>
<proteinExistence type="predicted"/>
<keyword evidence="1" id="KW-0472">Membrane</keyword>
<dbReference type="EMBL" id="JADIKF010000039">
    <property type="protein sequence ID" value="MBM7131091.1"/>
    <property type="molecule type" value="Genomic_DNA"/>
</dbReference>
<comment type="caution">
    <text evidence="2">The sequence shown here is derived from an EMBL/GenBank/DDBJ whole genome shotgun (WGS) entry which is preliminary data.</text>
</comment>
<name>A0ABS2KIV2_9GAMM</name>
<organism evidence="2 3">
    <name type="scientific">Dyella mobilis</name>
    <dbReference type="NCBI Taxonomy" id="1849582"/>
    <lineage>
        <taxon>Bacteria</taxon>
        <taxon>Pseudomonadati</taxon>
        <taxon>Pseudomonadota</taxon>
        <taxon>Gammaproteobacteria</taxon>
        <taxon>Lysobacterales</taxon>
        <taxon>Rhodanobacteraceae</taxon>
        <taxon>Dyella</taxon>
    </lineage>
</organism>
<evidence type="ECO:0000313" key="2">
    <source>
        <dbReference type="EMBL" id="MBM7131091.1"/>
    </source>
</evidence>